<keyword evidence="5" id="KW-1185">Reference proteome</keyword>
<feature type="transmembrane region" description="Helical" evidence="2">
    <location>
        <begin position="47"/>
        <end position="67"/>
    </location>
</feature>
<comment type="caution">
    <text evidence="4">The sequence shown here is derived from an EMBL/GenBank/DDBJ whole genome shotgun (WGS) entry which is preliminary data.</text>
</comment>
<evidence type="ECO:0000259" key="3">
    <source>
        <dbReference type="PROSITE" id="PS51724"/>
    </source>
</evidence>
<accession>A0A844Z4I6</accession>
<evidence type="ECO:0000256" key="2">
    <source>
        <dbReference type="SAM" id="Phobius"/>
    </source>
</evidence>
<dbReference type="OrthoDB" id="7390714at2"/>
<dbReference type="AlphaFoldDB" id="A0A844Z4I6"/>
<evidence type="ECO:0000256" key="1">
    <source>
        <dbReference type="SAM" id="MobiDB-lite"/>
    </source>
</evidence>
<reference evidence="4 5" key="1">
    <citation type="submission" date="2019-12" db="EMBL/GenBank/DDBJ databases">
        <title>Genomic-based taxomic classification of the family Erythrobacteraceae.</title>
        <authorList>
            <person name="Xu L."/>
        </authorList>
    </citation>
    <scope>NUCLEOTIDE SEQUENCE [LARGE SCALE GENOMIC DNA]</scope>
    <source>
        <strain evidence="4 5">M0322</strain>
    </source>
</reference>
<dbReference type="Proteomes" id="UP000466966">
    <property type="component" value="Unassembled WGS sequence"/>
</dbReference>
<feature type="region of interest" description="Disordered" evidence="1">
    <location>
        <begin position="77"/>
        <end position="114"/>
    </location>
</feature>
<dbReference type="InterPro" id="IPR007730">
    <property type="entry name" value="SPOR-like_dom"/>
</dbReference>
<evidence type="ECO:0000313" key="5">
    <source>
        <dbReference type="Proteomes" id="UP000466966"/>
    </source>
</evidence>
<sequence>MAFPGGNDGDEPLDTAAQFTLTGDDDVLPWLANDDEDEEDQRGGSDYRILIFAVVALLALGGILWAAKAFFDSAGNGPVQADGSTLEAPDGPYKERPDDPGGQDVAGTGDLSYEVGEGVNREGHLAPGEDEVVPSVDLDQAAARPATGASLAPAASPAASGGVGVQVGAFQTRESAETGWTTLTARYEVLQSVRHRVVEATVDGGRVYRLQAVAADGAAADALCRAIRNSGGDCQVKR</sequence>
<dbReference type="InterPro" id="IPR036680">
    <property type="entry name" value="SPOR-like_sf"/>
</dbReference>
<feature type="domain" description="SPOR" evidence="3">
    <location>
        <begin position="157"/>
        <end position="238"/>
    </location>
</feature>
<keyword evidence="2" id="KW-1133">Transmembrane helix</keyword>
<dbReference type="RefSeq" id="WP_160772694.1">
    <property type="nucleotide sequence ID" value="NZ_WTYV01000006.1"/>
</dbReference>
<dbReference type="Pfam" id="PF05036">
    <property type="entry name" value="SPOR"/>
    <property type="match status" value="1"/>
</dbReference>
<dbReference type="GO" id="GO:0042834">
    <property type="term" value="F:peptidoglycan binding"/>
    <property type="evidence" value="ECO:0007669"/>
    <property type="project" value="InterPro"/>
</dbReference>
<protein>
    <submittedName>
        <fullName evidence="4">SPOR domain-containing protein</fullName>
    </submittedName>
</protein>
<dbReference type="Gene3D" id="3.30.70.1070">
    <property type="entry name" value="Sporulation related repeat"/>
    <property type="match status" value="1"/>
</dbReference>
<name>A0A844Z4I6_9SPHN</name>
<keyword evidence="2" id="KW-0472">Membrane</keyword>
<gene>
    <name evidence="4" type="ORF">GRI99_14055</name>
</gene>
<evidence type="ECO:0000313" key="4">
    <source>
        <dbReference type="EMBL" id="MXO72753.1"/>
    </source>
</evidence>
<dbReference type="PROSITE" id="PS51724">
    <property type="entry name" value="SPOR"/>
    <property type="match status" value="1"/>
</dbReference>
<keyword evidence="2" id="KW-0812">Transmembrane</keyword>
<organism evidence="4 5">
    <name type="scientific">Alteraurantiacibacter buctensis</name>
    <dbReference type="NCBI Taxonomy" id="1503981"/>
    <lineage>
        <taxon>Bacteria</taxon>
        <taxon>Pseudomonadati</taxon>
        <taxon>Pseudomonadota</taxon>
        <taxon>Alphaproteobacteria</taxon>
        <taxon>Sphingomonadales</taxon>
        <taxon>Erythrobacteraceae</taxon>
        <taxon>Alteraurantiacibacter</taxon>
    </lineage>
</organism>
<dbReference type="EMBL" id="WTYV01000006">
    <property type="protein sequence ID" value="MXO72753.1"/>
    <property type="molecule type" value="Genomic_DNA"/>
</dbReference>
<proteinExistence type="predicted"/>